<comment type="caution">
    <text evidence="1">The sequence shown here is derived from an EMBL/GenBank/DDBJ whole genome shotgun (WGS) entry which is preliminary data.</text>
</comment>
<evidence type="ECO:0000313" key="2">
    <source>
        <dbReference type="Proteomes" id="UP000014216"/>
    </source>
</evidence>
<sequence>MCDFSLMDAIECGIVKLPPGVLDSLSIPVELQTALQALYGHYARTFDAWKQEGIQVPPCFIVVCNNTATSKLVYDYISGFVRENDDGTTAVVNGRLALFRNFDADNRPLARPNTLLIDSEQLESGDALDRNFRTLAADEIDRFKREALKTTLKAEIDADAWATLNSDTSRPFIPGPYPELPALFLTGRALKKASG</sequence>
<dbReference type="AlphaFoldDB" id="S0G5M6"/>
<keyword evidence="1" id="KW-0547">Nucleotide-binding</keyword>
<dbReference type="EMBL" id="APJX01000001">
    <property type="protein sequence ID" value="EMS81189.1"/>
    <property type="molecule type" value="Genomic_DNA"/>
</dbReference>
<protein>
    <submittedName>
        <fullName evidence="1">Type III restriction-modification enzyme, helicase subunit</fullName>
    </submittedName>
</protein>
<organism evidence="1 2">
    <name type="scientific">Desulfotignum phosphitoxidans DSM 13687</name>
    <dbReference type="NCBI Taxonomy" id="1286635"/>
    <lineage>
        <taxon>Bacteria</taxon>
        <taxon>Pseudomonadati</taxon>
        <taxon>Thermodesulfobacteriota</taxon>
        <taxon>Desulfobacteria</taxon>
        <taxon>Desulfobacterales</taxon>
        <taxon>Desulfobacteraceae</taxon>
        <taxon>Desulfotignum</taxon>
    </lineage>
</organism>
<evidence type="ECO:0000313" key="1">
    <source>
        <dbReference type="EMBL" id="EMS81189.1"/>
    </source>
</evidence>
<keyword evidence="1" id="KW-0378">Hydrolase</keyword>
<reference evidence="1 2" key="1">
    <citation type="journal article" date="2013" name="Genome Announc.">
        <title>Draft Genome Sequence of Desulfotignum phosphitoxidans DSM 13687 Strain FiPS-3.</title>
        <authorList>
            <person name="Poehlein A."/>
            <person name="Daniel R."/>
            <person name="Simeonova D.D."/>
        </authorList>
    </citation>
    <scope>NUCLEOTIDE SEQUENCE [LARGE SCALE GENOMIC DNA]</scope>
    <source>
        <strain evidence="1 2">DSM 13687</strain>
    </source>
</reference>
<keyword evidence="1" id="KW-0067">ATP-binding</keyword>
<proteinExistence type="predicted"/>
<dbReference type="GO" id="GO:0004386">
    <property type="term" value="F:helicase activity"/>
    <property type="evidence" value="ECO:0007669"/>
    <property type="project" value="UniProtKB-KW"/>
</dbReference>
<name>S0G5M6_9BACT</name>
<accession>S0G5M6</accession>
<dbReference type="Proteomes" id="UP000014216">
    <property type="component" value="Unassembled WGS sequence"/>
</dbReference>
<gene>
    <name evidence="1" type="ORF">Dpo_1c03280</name>
</gene>
<keyword evidence="1" id="KW-0347">Helicase</keyword>
<keyword evidence="2" id="KW-1185">Reference proteome</keyword>